<dbReference type="InterPro" id="IPR036129">
    <property type="entry name" value="Glycerate_kinase_sf"/>
</dbReference>
<organism evidence="5 6">
    <name type="scientific">Aquirufa avitistagni</name>
    <dbReference type="NCBI Taxonomy" id="3104728"/>
    <lineage>
        <taxon>Bacteria</taxon>
        <taxon>Pseudomonadati</taxon>
        <taxon>Bacteroidota</taxon>
        <taxon>Cytophagia</taxon>
        <taxon>Cytophagales</taxon>
        <taxon>Flectobacillaceae</taxon>
        <taxon>Aquirufa</taxon>
    </lineage>
</organism>
<evidence type="ECO:0000256" key="4">
    <source>
        <dbReference type="PIRNR" id="PIRNR006078"/>
    </source>
</evidence>
<comment type="similarity">
    <text evidence="1 4">Belongs to the glycerate kinase type-1 family.</text>
</comment>
<dbReference type="NCBIfam" id="TIGR00045">
    <property type="entry name" value="glycerate kinase"/>
    <property type="match status" value="1"/>
</dbReference>
<keyword evidence="6" id="KW-1185">Reference proteome</keyword>
<gene>
    <name evidence="5" type="ORF">U0R10_06515</name>
</gene>
<evidence type="ECO:0000256" key="1">
    <source>
        <dbReference type="ARBA" id="ARBA00006284"/>
    </source>
</evidence>
<dbReference type="InterPro" id="IPR018197">
    <property type="entry name" value="Glycerate_kinase_RE-like"/>
</dbReference>
<dbReference type="SUPFAM" id="SSF110738">
    <property type="entry name" value="Glycerate kinase I"/>
    <property type="match status" value="1"/>
</dbReference>
<sequence length="364" mass="38876">MNILICPDKFKSSLTAQEAAEALAKGILAKRKKSVIQIVPLADGGEGTLEMIHTIHGGTWQTHTVNDPLGRPIQAAFLWLADQKTAYIEMARCSGLQLLSKKEQNPLKTNTFGTGQLINHAISQGAETIVLTIGGSATNDAGIGMAAALGYQFLDKNGNVLEPIGENLVHITQIKGQTPSPKTQFVVLTDVDNPLHGLQGAAHIFAKQKGANMTLIKQLDKGLINIAKWLPAQIPGAGAAGGLGAGAVYFLGAKIVSGAEWLLNKVHLDRAIRKADYIITGEGKIDQQTWSGKLVANVVGRADKQLKQTILVCGTFEDEEKIPLFMDANDIYSVLSESKSTADAMTNAASYLEVIGEKIALKYL</sequence>
<dbReference type="EMBL" id="JBBKXZ010000002">
    <property type="protein sequence ID" value="MFD3394267.1"/>
    <property type="molecule type" value="Genomic_DNA"/>
</dbReference>
<dbReference type="Gene3D" id="3.90.1510.10">
    <property type="entry name" value="Glycerate kinase, domain 2"/>
    <property type="match status" value="1"/>
</dbReference>
<keyword evidence="3 4" id="KW-0418">Kinase</keyword>
<dbReference type="RefSeq" id="WP_377983150.1">
    <property type="nucleotide sequence ID" value="NZ_JBBKXZ010000002.1"/>
</dbReference>
<evidence type="ECO:0000313" key="6">
    <source>
        <dbReference type="Proteomes" id="UP001598138"/>
    </source>
</evidence>
<dbReference type="GO" id="GO:0008887">
    <property type="term" value="F:glycerate kinase activity"/>
    <property type="evidence" value="ECO:0007669"/>
    <property type="project" value="UniProtKB-EC"/>
</dbReference>
<accession>A0ABW6DBI4</accession>
<evidence type="ECO:0000313" key="5">
    <source>
        <dbReference type="EMBL" id="MFD3394267.1"/>
    </source>
</evidence>
<protein>
    <submittedName>
        <fullName evidence="5">Glycerate kinase</fullName>
        <ecNumber evidence="5">2.7.1.31</ecNumber>
    </submittedName>
</protein>
<evidence type="ECO:0000256" key="3">
    <source>
        <dbReference type="ARBA" id="ARBA00022777"/>
    </source>
</evidence>
<dbReference type="InterPro" id="IPR004381">
    <property type="entry name" value="Glycerate_kinase"/>
</dbReference>
<proteinExistence type="inferred from homology"/>
<keyword evidence="2 4" id="KW-0808">Transferase</keyword>
<evidence type="ECO:0000256" key="2">
    <source>
        <dbReference type="ARBA" id="ARBA00022679"/>
    </source>
</evidence>
<dbReference type="PIRSF" id="PIRSF006078">
    <property type="entry name" value="GlxK"/>
    <property type="match status" value="1"/>
</dbReference>
<dbReference type="InterPro" id="IPR018193">
    <property type="entry name" value="Glyc_kinase_flavodox-like_fold"/>
</dbReference>
<dbReference type="EC" id="2.7.1.31" evidence="5"/>
<reference evidence="5 6" key="1">
    <citation type="submission" date="2024-03" db="EMBL/GenBank/DDBJ databases">
        <title>Aquirufa genome sequencing.</title>
        <authorList>
            <person name="Pitt A."/>
            <person name="Hahn M.W."/>
        </authorList>
    </citation>
    <scope>NUCLEOTIDE SEQUENCE [LARGE SCALE GENOMIC DNA]</scope>
    <source>
        <strain evidence="5 6">OSTEICH-129V</strain>
    </source>
</reference>
<dbReference type="PANTHER" id="PTHR21599">
    <property type="entry name" value="GLYCERATE KINASE"/>
    <property type="match status" value="1"/>
</dbReference>
<name>A0ABW6DBI4_9BACT</name>
<comment type="caution">
    <text evidence="5">The sequence shown here is derived from an EMBL/GenBank/DDBJ whole genome shotgun (WGS) entry which is preliminary data.</text>
</comment>
<dbReference type="Gene3D" id="3.40.50.10350">
    <property type="entry name" value="Glycerate kinase, domain 1"/>
    <property type="match status" value="1"/>
</dbReference>
<dbReference type="PANTHER" id="PTHR21599:SF0">
    <property type="entry name" value="GLYCERATE KINASE"/>
    <property type="match status" value="1"/>
</dbReference>
<dbReference type="Pfam" id="PF02595">
    <property type="entry name" value="Gly_kinase"/>
    <property type="match status" value="1"/>
</dbReference>
<dbReference type="Proteomes" id="UP001598138">
    <property type="component" value="Unassembled WGS sequence"/>
</dbReference>